<dbReference type="AlphaFoldDB" id="A0A450VZW5"/>
<dbReference type="Gene3D" id="3.40.50.410">
    <property type="entry name" value="von Willebrand factor, type A domain"/>
    <property type="match status" value="1"/>
</dbReference>
<reference evidence="1" key="1">
    <citation type="submission" date="2019-02" db="EMBL/GenBank/DDBJ databases">
        <authorList>
            <person name="Gruber-Vodicka R. H."/>
            <person name="Seah K. B. B."/>
        </authorList>
    </citation>
    <scope>NUCLEOTIDE SEQUENCE</scope>
    <source>
        <strain evidence="1">BECK_S313</strain>
    </source>
</reference>
<dbReference type="InterPro" id="IPR036465">
    <property type="entry name" value="vWFA_dom_sf"/>
</dbReference>
<sequence length="361" mass="39242">MASKSPHDMEIIRLGYPDDPPIPVQPGIPFPLSALPGEHWTTFHLVVDGEPQAVFQVETLGERLLNPIIASDGNGGVHVHIQGHRVLRFAPDVMLSPQAIKVNKEADRVDVAWVIDATQAGLKPARSEEEKNEKPPPAHAAWESHVAAMADLIDAMGSEREARMAMLTFGDRATKSSSVVSTDPWERGFQQISNIAHLTTPERAFRPMAGERLKELAGKMVRIDGDDYVDALAEALTACTGLAWNGERRIVIISGDSPGYSLAFPPPEAGVDTGYCRRDVDAAAMALHELGVEIMTVYLPITALTNPSDRIAKLLTWTQAQYQRLASLPEYVFVVGDGFAQETVLQALQDSPEVIGRSSAV</sequence>
<dbReference type="EMBL" id="CAADFK010000013">
    <property type="protein sequence ID" value="VFK10226.1"/>
    <property type="molecule type" value="Genomic_DNA"/>
</dbReference>
<evidence type="ECO:0000313" key="1">
    <source>
        <dbReference type="EMBL" id="VFK10226.1"/>
    </source>
</evidence>
<proteinExistence type="predicted"/>
<organism evidence="1">
    <name type="scientific">Candidatus Kentrum sp. LPFa</name>
    <dbReference type="NCBI Taxonomy" id="2126335"/>
    <lineage>
        <taxon>Bacteria</taxon>
        <taxon>Pseudomonadati</taxon>
        <taxon>Pseudomonadota</taxon>
        <taxon>Gammaproteobacteria</taxon>
        <taxon>Candidatus Kentrum</taxon>
    </lineage>
</organism>
<name>A0A450VZW5_9GAMM</name>
<protein>
    <recommendedName>
        <fullName evidence="2">VWFA domain-containing protein</fullName>
    </recommendedName>
</protein>
<gene>
    <name evidence="1" type="ORF">BECKLPF1236B_GA0070989_10137</name>
</gene>
<accession>A0A450VZW5</accession>
<evidence type="ECO:0008006" key="2">
    <source>
        <dbReference type="Google" id="ProtNLM"/>
    </source>
</evidence>